<dbReference type="PANTHER" id="PTHR43711">
    <property type="entry name" value="TWO-COMPONENT HISTIDINE KINASE"/>
    <property type="match status" value="1"/>
</dbReference>
<dbReference type="InterPro" id="IPR004358">
    <property type="entry name" value="Sig_transdc_His_kin-like_C"/>
</dbReference>
<keyword evidence="9" id="KW-1133">Transmembrane helix</keyword>
<keyword evidence="6 12" id="KW-0418">Kinase</keyword>
<dbReference type="PRINTS" id="PR00344">
    <property type="entry name" value="BCTRLSENSOR"/>
</dbReference>
<dbReference type="eggNOG" id="COG5002">
    <property type="taxonomic scope" value="Bacteria"/>
</dbReference>
<feature type="domain" description="Histidine kinase" evidence="10">
    <location>
        <begin position="262"/>
        <end position="476"/>
    </location>
</feature>
<evidence type="ECO:0000256" key="6">
    <source>
        <dbReference type="ARBA" id="ARBA00022777"/>
    </source>
</evidence>
<dbReference type="SUPFAM" id="SSF158472">
    <property type="entry name" value="HAMP domain-like"/>
    <property type="match status" value="1"/>
</dbReference>
<evidence type="ECO:0000256" key="1">
    <source>
        <dbReference type="ARBA" id="ARBA00000085"/>
    </source>
</evidence>
<dbReference type="Proteomes" id="UP000008206">
    <property type="component" value="Chromosome"/>
</dbReference>
<dbReference type="FunFam" id="1.10.287.130:FF:000001">
    <property type="entry name" value="Two-component sensor histidine kinase"/>
    <property type="match status" value="1"/>
</dbReference>
<evidence type="ECO:0000256" key="5">
    <source>
        <dbReference type="ARBA" id="ARBA00022679"/>
    </source>
</evidence>
<dbReference type="KEGG" id="cyj:Cyan7822_3013"/>
<dbReference type="GO" id="GO:0016020">
    <property type="term" value="C:membrane"/>
    <property type="evidence" value="ECO:0007669"/>
    <property type="project" value="UniProtKB-SubCell"/>
</dbReference>
<dbReference type="InterPro" id="IPR003594">
    <property type="entry name" value="HATPase_dom"/>
</dbReference>
<dbReference type="AlphaFoldDB" id="E0U8V4"/>
<dbReference type="InterPro" id="IPR003661">
    <property type="entry name" value="HisK_dim/P_dom"/>
</dbReference>
<evidence type="ECO:0000256" key="3">
    <source>
        <dbReference type="ARBA" id="ARBA00012438"/>
    </source>
</evidence>
<dbReference type="PANTHER" id="PTHR43711:SF1">
    <property type="entry name" value="HISTIDINE KINASE 1"/>
    <property type="match status" value="1"/>
</dbReference>
<dbReference type="SMART" id="SM00387">
    <property type="entry name" value="HATPase_c"/>
    <property type="match status" value="1"/>
</dbReference>
<comment type="catalytic activity">
    <reaction evidence="1">
        <text>ATP + protein L-histidine = ADP + protein N-phospho-L-histidine.</text>
        <dbReference type="EC" id="2.7.13.3"/>
    </reaction>
</comment>
<keyword evidence="7" id="KW-0902">Two-component regulatory system</keyword>
<evidence type="ECO:0000313" key="12">
    <source>
        <dbReference type="EMBL" id="ADN14968.1"/>
    </source>
</evidence>
<organism evidence="12 13">
    <name type="scientific">Gloeothece verrucosa (strain PCC 7822)</name>
    <name type="common">Cyanothece sp. (strain PCC 7822)</name>
    <dbReference type="NCBI Taxonomy" id="497965"/>
    <lineage>
        <taxon>Bacteria</taxon>
        <taxon>Bacillati</taxon>
        <taxon>Cyanobacteriota</taxon>
        <taxon>Cyanophyceae</taxon>
        <taxon>Oscillatoriophycideae</taxon>
        <taxon>Chroococcales</taxon>
        <taxon>Aphanothecaceae</taxon>
        <taxon>Gloeothece</taxon>
        <taxon>Gloeothece verrucosa</taxon>
    </lineage>
</organism>
<dbReference type="SUPFAM" id="SSF47384">
    <property type="entry name" value="Homodimeric domain of signal transducing histidine kinase"/>
    <property type="match status" value="1"/>
</dbReference>
<dbReference type="Pfam" id="PF00512">
    <property type="entry name" value="HisKA"/>
    <property type="match status" value="1"/>
</dbReference>
<dbReference type="STRING" id="497965.Cyan7822_3013"/>
<dbReference type="InterPro" id="IPR005467">
    <property type="entry name" value="His_kinase_dom"/>
</dbReference>
<dbReference type="InterPro" id="IPR036097">
    <property type="entry name" value="HisK_dim/P_sf"/>
</dbReference>
<dbReference type="CDD" id="cd00082">
    <property type="entry name" value="HisKA"/>
    <property type="match status" value="1"/>
</dbReference>
<dbReference type="GO" id="GO:0000155">
    <property type="term" value="F:phosphorelay sensor kinase activity"/>
    <property type="evidence" value="ECO:0007669"/>
    <property type="project" value="InterPro"/>
</dbReference>
<dbReference type="Gene3D" id="3.30.565.10">
    <property type="entry name" value="Histidine kinase-like ATPase, C-terminal domain"/>
    <property type="match status" value="1"/>
</dbReference>
<evidence type="ECO:0000256" key="8">
    <source>
        <dbReference type="ARBA" id="ARBA00023136"/>
    </source>
</evidence>
<evidence type="ECO:0000313" key="13">
    <source>
        <dbReference type="Proteomes" id="UP000008206"/>
    </source>
</evidence>
<dbReference type="FunFam" id="3.30.565.10:FF:000006">
    <property type="entry name" value="Sensor histidine kinase WalK"/>
    <property type="match status" value="1"/>
</dbReference>
<dbReference type="InterPro" id="IPR036890">
    <property type="entry name" value="HATPase_C_sf"/>
</dbReference>
<dbReference type="PROSITE" id="PS50109">
    <property type="entry name" value="HIS_KIN"/>
    <property type="match status" value="1"/>
</dbReference>
<sequence length="477" mass="53610">MTFKRYKSMPLRWNSIHAKLLATYLVLIGLGTFLLGGYLLWSFYMFFMKMKQAELEIWTTNFTQDVTEAIRKNNIVKIDALVRRYGAPDTITLRIFSANGHLLATSAPDIDRQVKNWSDIPGMKIALSNQTVNGVAKGVLSDEDRLYTVRPIIENGRRVGIIRMSFTLGQFQRQFRSLWITILATVLLTFVLCAFISACLANSLAQPILAMRNFAVRLGNGHLGEKLNILRKDELGQLADELNRMSELLASVDRKRRTFLANVSHELRTPVSNVKVTLEALERGAISEPELCDRFIQTAQQEINRLSRLVQDLLYLGSVEAGVTPLEKQSVSIRSLINRAVQTMELRTFPLRLKIDNDIPDLQLQVDSERLLQALLNILENAIKYSRYPPKIAISGYIAGNQMLIKITDSGMGISQEDLSHIFEEFYRSDSSRHSEGTGLGLAISKRLVELHGGKITADSVVGQGTTITICLPIINE</sequence>
<dbReference type="RefSeq" id="WP_013323061.1">
    <property type="nucleotide sequence ID" value="NC_014501.1"/>
</dbReference>
<dbReference type="SUPFAM" id="SSF55874">
    <property type="entry name" value="ATPase domain of HSP90 chaperone/DNA topoisomerase II/histidine kinase"/>
    <property type="match status" value="1"/>
</dbReference>
<evidence type="ECO:0000256" key="9">
    <source>
        <dbReference type="SAM" id="Phobius"/>
    </source>
</evidence>
<dbReference type="SMART" id="SM00388">
    <property type="entry name" value="HisKA"/>
    <property type="match status" value="1"/>
</dbReference>
<dbReference type="PROSITE" id="PS50885">
    <property type="entry name" value="HAMP"/>
    <property type="match status" value="1"/>
</dbReference>
<name>E0U8V4_GLOV7</name>
<evidence type="ECO:0000256" key="2">
    <source>
        <dbReference type="ARBA" id="ARBA00004370"/>
    </source>
</evidence>
<feature type="transmembrane region" description="Helical" evidence="9">
    <location>
        <begin position="178"/>
        <end position="198"/>
    </location>
</feature>
<dbReference type="InterPro" id="IPR003660">
    <property type="entry name" value="HAMP_dom"/>
</dbReference>
<gene>
    <name evidence="12" type="ordered locus">Cyan7822_3013</name>
</gene>
<keyword evidence="13" id="KW-1185">Reference proteome</keyword>
<dbReference type="InterPro" id="IPR050736">
    <property type="entry name" value="Sensor_HK_Regulatory"/>
</dbReference>
<evidence type="ECO:0000256" key="7">
    <source>
        <dbReference type="ARBA" id="ARBA00023012"/>
    </source>
</evidence>
<feature type="transmembrane region" description="Helical" evidence="9">
    <location>
        <begin position="20"/>
        <end position="41"/>
    </location>
</feature>
<evidence type="ECO:0000259" key="11">
    <source>
        <dbReference type="PROSITE" id="PS50885"/>
    </source>
</evidence>
<accession>E0U8V4</accession>
<keyword evidence="8 9" id="KW-0472">Membrane</keyword>
<comment type="subcellular location">
    <subcellularLocation>
        <location evidence="2">Membrane</location>
    </subcellularLocation>
</comment>
<feature type="domain" description="HAMP" evidence="11">
    <location>
        <begin position="202"/>
        <end position="254"/>
    </location>
</feature>
<dbReference type="Gene3D" id="1.10.287.130">
    <property type="match status" value="1"/>
</dbReference>
<proteinExistence type="predicted"/>
<reference evidence="13" key="1">
    <citation type="journal article" date="2011" name="MBio">
        <title>Novel metabolic attributes of the genus Cyanothece, comprising a group of unicellular nitrogen-fixing Cyanobacteria.</title>
        <authorList>
            <person name="Bandyopadhyay A."/>
            <person name="Elvitigala T."/>
            <person name="Welsh E."/>
            <person name="Stockel J."/>
            <person name="Liberton M."/>
            <person name="Min H."/>
            <person name="Sherman L.A."/>
            <person name="Pakrasi H.B."/>
        </authorList>
    </citation>
    <scope>NUCLEOTIDE SEQUENCE [LARGE SCALE GENOMIC DNA]</scope>
    <source>
        <strain evidence="13">PCC 7822</strain>
    </source>
</reference>
<dbReference type="EC" id="2.7.13.3" evidence="3"/>
<evidence type="ECO:0000259" key="10">
    <source>
        <dbReference type="PROSITE" id="PS50109"/>
    </source>
</evidence>
<dbReference type="Gene3D" id="6.10.340.10">
    <property type="match status" value="1"/>
</dbReference>
<dbReference type="HOGENOM" id="CLU_000445_89_6_3"/>
<dbReference type="CDD" id="cd00075">
    <property type="entry name" value="HATPase"/>
    <property type="match status" value="1"/>
</dbReference>
<dbReference type="EMBL" id="CP002198">
    <property type="protein sequence ID" value="ADN14968.1"/>
    <property type="molecule type" value="Genomic_DNA"/>
</dbReference>
<dbReference type="Pfam" id="PF00672">
    <property type="entry name" value="HAMP"/>
    <property type="match status" value="1"/>
</dbReference>
<keyword evidence="9" id="KW-0812">Transmembrane</keyword>
<protein>
    <recommendedName>
        <fullName evidence="3">histidine kinase</fullName>
        <ecNumber evidence="3">2.7.13.3</ecNumber>
    </recommendedName>
</protein>
<keyword evidence="4" id="KW-0597">Phosphoprotein</keyword>
<keyword evidence="5" id="KW-0808">Transferase</keyword>
<dbReference type="Pfam" id="PF02518">
    <property type="entry name" value="HATPase_c"/>
    <property type="match status" value="1"/>
</dbReference>
<dbReference type="CDD" id="cd06225">
    <property type="entry name" value="HAMP"/>
    <property type="match status" value="1"/>
</dbReference>
<dbReference type="SMART" id="SM00304">
    <property type="entry name" value="HAMP"/>
    <property type="match status" value="1"/>
</dbReference>
<evidence type="ECO:0000256" key="4">
    <source>
        <dbReference type="ARBA" id="ARBA00022553"/>
    </source>
</evidence>